<protein>
    <submittedName>
        <fullName evidence="1">Uncharacterized protein</fullName>
    </submittedName>
</protein>
<reference evidence="1 2" key="1">
    <citation type="submission" date="2020-05" db="EMBL/GenBank/DDBJ databases">
        <authorList>
            <person name="Li K."/>
        </authorList>
    </citation>
    <scope>NUCLEOTIDE SEQUENCE [LARGE SCALE GENOMIC DNA]</scope>
    <source>
        <strain evidence="2">jing01</strain>
    </source>
</reference>
<dbReference type="AlphaFoldDB" id="A0A6M4PF43"/>
<proteinExistence type="predicted"/>
<dbReference type="Proteomes" id="UP000502641">
    <property type="component" value="Chromosome"/>
</dbReference>
<evidence type="ECO:0000313" key="1">
    <source>
        <dbReference type="EMBL" id="QJS09119.1"/>
    </source>
</evidence>
<name>A0A6M4PF43_9ACTN</name>
<organism evidence="1 2">
    <name type="scientific">Streptomyces argyrophylli</name>
    <dbReference type="NCBI Taxonomy" id="2726118"/>
    <lineage>
        <taxon>Bacteria</taxon>
        <taxon>Bacillati</taxon>
        <taxon>Actinomycetota</taxon>
        <taxon>Actinomycetes</taxon>
        <taxon>Kitasatosporales</taxon>
        <taxon>Streptomycetaceae</taxon>
        <taxon>Streptomyces</taxon>
    </lineage>
</organism>
<sequence length="50" mass="5793">MPRCLPARRRQLKEVVITEGQGDLLTEWRQSGKITDSQFATFTRTKEGQK</sequence>
<evidence type="ECO:0000313" key="2">
    <source>
        <dbReference type="Proteomes" id="UP000502641"/>
    </source>
</evidence>
<dbReference type="RefSeq" id="WP_171151291.1">
    <property type="nucleotide sequence ID" value="NZ_CP053189.1"/>
</dbReference>
<accession>A0A6M4PF43</accession>
<dbReference type="EMBL" id="CP053189">
    <property type="protein sequence ID" value="QJS09119.1"/>
    <property type="molecule type" value="Genomic_DNA"/>
</dbReference>
<dbReference type="KEGG" id="sarg:HKX69_05965"/>
<gene>
    <name evidence="1" type="ORF">HKX69_05965</name>
</gene>
<keyword evidence="2" id="KW-1185">Reference proteome</keyword>